<comment type="similarity">
    <text evidence="1">Belongs to the DedA family.</text>
</comment>
<dbReference type="Gene3D" id="1.20.144.10">
    <property type="entry name" value="Phosphatidic acid phosphatase type 2/haloperoxidase"/>
    <property type="match status" value="1"/>
</dbReference>
<sequence length="424" mass="48616">MNLIIDLFNHYGYLVLLISLTLELIAFPLPGEALMTYCGYIVYTNKMNWTVSILVAASGAITGITISYLIGKILGVGFFEKYGHFVHLDKKRIEKISIWFQSYGSKLLIIAYFIPGVRHVTGYFSGITNISYRKFSVYAYSGALVWTFTFISLGKVLGANWEKYHSLMTRYLVIAGLITAAIIIIIYFYRNYKQKILEWLISTLQNSIRIFNSLGKIKILFAGIAATFLVFSVLVIGIIQDYLANEFGQFDEVIKYLVTHIFDESWMYFMRIFNSLSNNYALLVVILLTMLWISIKGSNKLYEIRFLIISYLGAEGLGILLKNVFHRLGPSGIIYTFPSNEVLISIVIYGFMVYLIIKQSKKTWIKTIITVAYFILCFFVGLSFVYFNIQYPSDIAAGFEFGMVWLSLSIILLEIYRILPKLRN</sequence>
<evidence type="ECO:0000256" key="1">
    <source>
        <dbReference type="ARBA" id="ARBA00010792"/>
    </source>
</evidence>
<organism evidence="5 6">
    <name type="scientific">Clostridium rhizosphaerae</name>
    <dbReference type="NCBI Taxonomy" id="2803861"/>
    <lineage>
        <taxon>Bacteria</taxon>
        <taxon>Bacillati</taxon>
        <taxon>Bacillota</taxon>
        <taxon>Clostridia</taxon>
        <taxon>Eubacteriales</taxon>
        <taxon>Clostridiaceae</taxon>
        <taxon>Clostridium</taxon>
    </lineage>
</organism>
<dbReference type="Pfam" id="PF09335">
    <property type="entry name" value="VTT_dom"/>
    <property type="match status" value="1"/>
</dbReference>
<keyword evidence="6" id="KW-1185">Reference proteome</keyword>
<dbReference type="InterPro" id="IPR000326">
    <property type="entry name" value="PAP2/HPO"/>
</dbReference>
<comment type="caution">
    <text evidence="5">The sequence shown here is derived from an EMBL/GenBank/DDBJ whole genome shotgun (WGS) entry which is preliminary data.</text>
</comment>
<evidence type="ECO:0000259" key="4">
    <source>
        <dbReference type="Pfam" id="PF09335"/>
    </source>
</evidence>
<feature type="transmembrane region" description="Helical" evidence="2">
    <location>
        <begin position="12"/>
        <end position="29"/>
    </location>
</feature>
<accession>A0ABS1T5D9</accession>
<evidence type="ECO:0000259" key="3">
    <source>
        <dbReference type="Pfam" id="PF01569"/>
    </source>
</evidence>
<feature type="domain" description="VTT" evidence="4">
    <location>
        <begin position="29"/>
        <end position="155"/>
    </location>
</feature>
<evidence type="ECO:0000256" key="2">
    <source>
        <dbReference type="SAM" id="Phobius"/>
    </source>
</evidence>
<feature type="transmembrane region" description="Helical" evidence="2">
    <location>
        <begin position="333"/>
        <end position="356"/>
    </location>
</feature>
<keyword evidence="2" id="KW-0472">Membrane</keyword>
<feature type="transmembrane region" description="Helical" evidence="2">
    <location>
        <begin position="49"/>
        <end position="71"/>
    </location>
</feature>
<feature type="transmembrane region" description="Helical" evidence="2">
    <location>
        <begin position="395"/>
        <end position="416"/>
    </location>
</feature>
<evidence type="ECO:0000313" key="6">
    <source>
        <dbReference type="Proteomes" id="UP000632377"/>
    </source>
</evidence>
<dbReference type="Pfam" id="PF01569">
    <property type="entry name" value="PAP2"/>
    <property type="match status" value="1"/>
</dbReference>
<feature type="transmembrane region" description="Helical" evidence="2">
    <location>
        <begin position="302"/>
        <end position="321"/>
    </location>
</feature>
<dbReference type="PANTHER" id="PTHR42709:SF9">
    <property type="entry name" value="ALKALINE PHOSPHATASE LIKE PROTEIN"/>
    <property type="match status" value="1"/>
</dbReference>
<evidence type="ECO:0000313" key="5">
    <source>
        <dbReference type="EMBL" id="MBL4934540.1"/>
    </source>
</evidence>
<proteinExistence type="inferred from homology"/>
<dbReference type="EMBL" id="JAESWC010000001">
    <property type="protein sequence ID" value="MBL4934540.1"/>
    <property type="molecule type" value="Genomic_DNA"/>
</dbReference>
<feature type="domain" description="Phosphatidic acid phosphatase type 2/haloperoxidase" evidence="3">
    <location>
        <begin position="335"/>
        <end position="410"/>
    </location>
</feature>
<feature type="transmembrane region" description="Helical" evidence="2">
    <location>
        <begin position="276"/>
        <end position="295"/>
    </location>
</feature>
<dbReference type="RefSeq" id="WP_202747170.1">
    <property type="nucleotide sequence ID" value="NZ_JAESWC010000001.1"/>
</dbReference>
<gene>
    <name evidence="5" type="ORF">JK636_02070</name>
</gene>
<dbReference type="InterPro" id="IPR036938">
    <property type="entry name" value="PAP2/HPO_sf"/>
</dbReference>
<dbReference type="InterPro" id="IPR032816">
    <property type="entry name" value="VTT_dom"/>
</dbReference>
<feature type="transmembrane region" description="Helical" evidence="2">
    <location>
        <begin position="368"/>
        <end position="389"/>
    </location>
</feature>
<dbReference type="Proteomes" id="UP000632377">
    <property type="component" value="Unassembled WGS sequence"/>
</dbReference>
<dbReference type="InterPro" id="IPR051311">
    <property type="entry name" value="DedA_domain"/>
</dbReference>
<dbReference type="SUPFAM" id="SSF48317">
    <property type="entry name" value="Acid phosphatase/Vanadium-dependent haloperoxidase"/>
    <property type="match status" value="1"/>
</dbReference>
<reference evidence="5 6" key="1">
    <citation type="submission" date="2021-01" db="EMBL/GenBank/DDBJ databases">
        <title>Genome public.</title>
        <authorList>
            <person name="Liu C."/>
            <person name="Sun Q."/>
        </authorList>
    </citation>
    <scope>NUCLEOTIDE SEQUENCE [LARGE SCALE GENOMIC DNA]</scope>
    <source>
        <strain evidence="5 6">YIM B02515</strain>
    </source>
</reference>
<protein>
    <submittedName>
        <fullName evidence="5">Bifunctional DedA family/phosphatase PAP2 family protein</fullName>
    </submittedName>
</protein>
<feature type="transmembrane region" description="Helical" evidence="2">
    <location>
        <begin position="137"/>
        <end position="157"/>
    </location>
</feature>
<keyword evidence="2" id="KW-0812">Transmembrane</keyword>
<name>A0ABS1T5D9_9CLOT</name>
<feature type="transmembrane region" description="Helical" evidence="2">
    <location>
        <begin position="219"/>
        <end position="239"/>
    </location>
</feature>
<keyword evidence="2" id="KW-1133">Transmembrane helix</keyword>
<feature type="transmembrane region" description="Helical" evidence="2">
    <location>
        <begin position="169"/>
        <end position="189"/>
    </location>
</feature>
<dbReference type="PANTHER" id="PTHR42709">
    <property type="entry name" value="ALKALINE PHOSPHATASE LIKE PROTEIN"/>
    <property type="match status" value="1"/>
</dbReference>